<accession>B8LNA3</accession>
<reference evidence="2" key="1">
    <citation type="submission" date="2007-06" db="EMBL/GenBank/DDBJ databases">
        <title>Full length cDNA sequences from Sitka Spruce (Picea sitchensis).</title>
        <authorList>
            <person name="Ralph S.G."/>
            <person name="Chun H.E."/>
            <person name="Liao N."/>
            <person name="Ali J."/>
            <person name="Reid K."/>
            <person name="Kolosova N."/>
            <person name="Cooper N."/>
            <person name="Cullis C."/>
            <person name="Jancsik S."/>
            <person name="Moore R."/>
            <person name="Mayo M."/>
            <person name="Wagner S."/>
            <person name="Holt R.A."/>
            <person name="Jones S.J.M."/>
            <person name="Marra M.A."/>
            <person name="Ritland C.E."/>
            <person name="Ritland K."/>
            <person name="Bohlmann J."/>
        </authorList>
    </citation>
    <scope>NUCLEOTIDE SEQUENCE</scope>
    <source>
        <tissue evidence="2">Green portion of the leader tissue</tissue>
    </source>
</reference>
<feature type="compositionally biased region" description="Polar residues" evidence="1">
    <location>
        <begin position="236"/>
        <end position="248"/>
    </location>
</feature>
<feature type="region of interest" description="Disordered" evidence="1">
    <location>
        <begin position="32"/>
        <end position="74"/>
    </location>
</feature>
<evidence type="ECO:0000313" key="2">
    <source>
        <dbReference type="EMBL" id="ABR17133.1"/>
    </source>
</evidence>
<sequence>MKYIENQEKMEDAVEEMEYQFELKQIYDELKERVAQKEEPKEEPKDTSGPEDFEGGPSQGNEEAEEEEDNVDKKPRSFGTVAFAESQHFKENSYAKTDKNGWSLSSSPTLFASLSMVPQVAMHRFNPLVSWLKGKQLMPSTVGSLDSEDPSCGHWRTQNSRSIALKKYPKFINYPLSRNVVAKHKAVKVNQNHDCRTAILHSHCRKFASFPRVLSHTCKPKRSLKNHQDSQRRKWQQTTKHSNQPSSVTKDDIFSLSIPMEYLSCRSSEFDLSGSLSGGIYE</sequence>
<proteinExistence type="evidence at transcript level"/>
<dbReference type="EMBL" id="EF677299">
    <property type="protein sequence ID" value="ABR17133.1"/>
    <property type="molecule type" value="mRNA"/>
</dbReference>
<protein>
    <submittedName>
        <fullName evidence="2">Uncharacterized protein</fullName>
    </submittedName>
</protein>
<feature type="region of interest" description="Disordered" evidence="1">
    <location>
        <begin position="221"/>
        <end position="248"/>
    </location>
</feature>
<name>B8LNA3_PICSI</name>
<feature type="compositionally biased region" description="Basic and acidic residues" evidence="1">
    <location>
        <begin position="32"/>
        <end position="48"/>
    </location>
</feature>
<organism evidence="2">
    <name type="scientific">Picea sitchensis</name>
    <name type="common">Sitka spruce</name>
    <name type="synonym">Pinus sitchensis</name>
    <dbReference type="NCBI Taxonomy" id="3332"/>
    <lineage>
        <taxon>Eukaryota</taxon>
        <taxon>Viridiplantae</taxon>
        <taxon>Streptophyta</taxon>
        <taxon>Embryophyta</taxon>
        <taxon>Tracheophyta</taxon>
        <taxon>Spermatophyta</taxon>
        <taxon>Pinopsida</taxon>
        <taxon>Pinidae</taxon>
        <taxon>Conifers I</taxon>
        <taxon>Pinales</taxon>
        <taxon>Pinaceae</taxon>
        <taxon>Picea</taxon>
    </lineage>
</organism>
<evidence type="ECO:0000256" key="1">
    <source>
        <dbReference type="SAM" id="MobiDB-lite"/>
    </source>
</evidence>
<dbReference type="AlphaFoldDB" id="B8LNA3"/>